<keyword evidence="16" id="KW-0406">Ion transport</keyword>
<keyword evidence="11" id="KW-0106">Calcium</keyword>
<dbReference type="PANTHER" id="PTHR43294">
    <property type="entry name" value="SODIUM/POTASSIUM-TRANSPORTING ATPASE SUBUNIT ALPHA"/>
    <property type="match status" value="1"/>
</dbReference>
<keyword evidence="8 19" id="KW-0812">Transmembrane</keyword>
<evidence type="ECO:0000256" key="4">
    <source>
        <dbReference type="ARBA" id="ARBA00022448"/>
    </source>
</evidence>
<keyword evidence="5" id="KW-1003">Cell membrane</keyword>
<dbReference type="Proteomes" id="UP001151071">
    <property type="component" value="Unassembled WGS sequence"/>
</dbReference>
<dbReference type="PANTHER" id="PTHR43294:SF21">
    <property type="entry name" value="CATION TRANSPORTING ATPASE"/>
    <property type="match status" value="1"/>
</dbReference>
<feature type="transmembrane region" description="Helical" evidence="19">
    <location>
        <begin position="858"/>
        <end position="878"/>
    </location>
</feature>
<dbReference type="SFLD" id="SFLDF00027">
    <property type="entry name" value="p-type_atpase"/>
    <property type="match status" value="1"/>
</dbReference>
<dbReference type="NCBIfam" id="TIGR01116">
    <property type="entry name" value="ATPase-IIA1_Ca"/>
    <property type="match status" value="1"/>
</dbReference>
<dbReference type="Pfam" id="PF13246">
    <property type="entry name" value="Cation_ATPase"/>
    <property type="match status" value="1"/>
</dbReference>
<evidence type="ECO:0000256" key="13">
    <source>
        <dbReference type="ARBA" id="ARBA00022842"/>
    </source>
</evidence>
<dbReference type="Pfam" id="PF00690">
    <property type="entry name" value="Cation_ATPase_N"/>
    <property type="match status" value="1"/>
</dbReference>
<comment type="subcellular location">
    <subcellularLocation>
        <location evidence="1">Cell membrane</location>
        <topology evidence="1">Multi-pass membrane protein</topology>
    </subcellularLocation>
</comment>
<keyword evidence="22" id="KW-1185">Reference proteome</keyword>
<evidence type="ECO:0000256" key="9">
    <source>
        <dbReference type="ARBA" id="ARBA00022723"/>
    </source>
</evidence>
<dbReference type="PROSITE" id="PS00154">
    <property type="entry name" value="ATPASE_E1_E2"/>
    <property type="match status" value="1"/>
</dbReference>
<dbReference type="GO" id="GO:1902600">
    <property type="term" value="P:proton transmembrane transport"/>
    <property type="evidence" value="ECO:0007669"/>
    <property type="project" value="TreeGrafter"/>
</dbReference>
<dbReference type="SFLD" id="SFLDS00003">
    <property type="entry name" value="Haloacid_Dehalogenase"/>
    <property type="match status" value="1"/>
</dbReference>
<dbReference type="NCBIfam" id="TIGR01494">
    <property type="entry name" value="ATPase_P-type"/>
    <property type="match status" value="4"/>
</dbReference>
<organism evidence="21 22">
    <name type="scientific">Brevibacillus thermoruber</name>
    <dbReference type="NCBI Taxonomy" id="33942"/>
    <lineage>
        <taxon>Bacteria</taxon>
        <taxon>Bacillati</taxon>
        <taxon>Bacillota</taxon>
        <taxon>Bacilli</taxon>
        <taxon>Bacillales</taxon>
        <taxon>Paenibacillaceae</taxon>
        <taxon>Brevibacillus</taxon>
    </lineage>
</organism>
<dbReference type="SUPFAM" id="SSF56784">
    <property type="entry name" value="HAD-like"/>
    <property type="match status" value="1"/>
</dbReference>
<dbReference type="FunFam" id="3.40.50.1000:FF:000028">
    <property type="entry name" value="Calcium-transporting P-type ATPase, putative"/>
    <property type="match status" value="1"/>
</dbReference>
<dbReference type="SMART" id="SM00831">
    <property type="entry name" value="Cation_ATPase_N"/>
    <property type="match status" value="1"/>
</dbReference>
<evidence type="ECO:0000256" key="1">
    <source>
        <dbReference type="ARBA" id="ARBA00004651"/>
    </source>
</evidence>
<feature type="transmembrane region" description="Helical" evidence="19">
    <location>
        <begin position="790"/>
        <end position="813"/>
    </location>
</feature>
<dbReference type="GO" id="GO:0140352">
    <property type="term" value="P:export from cell"/>
    <property type="evidence" value="ECO:0007669"/>
    <property type="project" value="UniProtKB-ARBA"/>
</dbReference>
<feature type="transmembrane region" description="Helical" evidence="19">
    <location>
        <begin position="819"/>
        <end position="837"/>
    </location>
</feature>
<dbReference type="GO" id="GO:0005524">
    <property type="term" value="F:ATP binding"/>
    <property type="evidence" value="ECO:0007669"/>
    <property type="project" value="UniProtKB-KW"/>
</dbReference>
<evidence type="ECO:0000256" key="15">
    <source>
        <dbReference type="ARBA" id="ARBA00022989"/>
    </source>
</evidence>
<keyword evidence="14" id="KW-1278">Translocase</keyword>
<feature type="transmembrane region" description="Helical" evidence="19">
    <location>
        <begin position="749"/>
        <end position="769"/>
    </location>
</feature>
<dbReference type="CDD" id="cd02089">
    <property type="entry name" value="P-type_ATPase_Ca_prok"/>
    <property type="match status" value="1"/>
</dbReference>
<feature type="transmembrane region" description="Helical" evidence="19">
    <location>
        <begin position="277"/>
        <end position="305"/>
    </location>
</feature>
<gene>
    <name evidence="21" type="ORF">O3V59_13015</name>
</gene>
<dbReference type="Gene3D" id="3.40.1110.10">
    <property type="entry name" value="Calcium-transporting ATPase, cytoplasmic domain N"/>
    <property type="match status" value="1"/>
</dbReference>
<dbReference type="InterPro" id="IPR059000">
    <property type="entry name" value="ATPase_P-type_domA"/>
</dbReference>
<evidence type="ECO:0000256" key="6">
    <source>
        <dbReference type="ARBA" id="ARBA00022553"/>
    </source>
</evidence>
<dbReference type="InterPro" id="IPR023299">
    <property type="entry name" value="ATPase_P-typ_cyto_dom_N"/>
</dbReference>
<dbReference type="InterPro" id="IPR050510">
    <property type="entry name" value="Cation_transp_ATPase_P-type"/>
</dbReference>
<dbReference type="InterPro" id="IPR001757">
    <property type="entry name" value="P_typ_ATPase"/>
</dbReference>
<dbReference type="EMBL" id="JAPYYP010000015">
    <property type="protein sequence ID" value="MDA5109286.1"/>
    <property type="molecule type" value="Genomic_DNA"/>
</dbReference>
<feature type="transmembrane region" description="Helical" evidence="19">
    <location>
        <begin position="893"/>
        <end position="913"/>
    </location>
</feature>
<dbReference type="Gene3D" id="1.20.1110.10">
    <property type="entry name" value="Calcium-transporting ATPase, transmembrane domain"/>
    <property type="match status" value="1"/>
</dbReference>
<evidence type="ECO:0000313" key="22">
    <source>
        <dbReference type="Proteomes" id="UP001151071"/>
    </source>
</evidence>
<dbReference type="SUPFAM" id="SSF81653">
    <property type="entry name" value="Calcium ATPase, transduction domain A"/>
    <property type="match status" value="1"/>
</dbReference>
<dbReference type="Pfam" id="PF00122">
    <property type="entry name" value="E1-E2_ATPase"/>
    <property type="match status" value="1"/>
</dbReference>
<dbReference type="InterPro" id="IPR018303">
    <property type="entry name" value="ATPase_P-typ_P_site"/>
</dbReference>
<evidence type="ECO:0000256" key="3">
    <source>
        <dbReference type="ARBA" id="ARBA00012790"/>
    </source>
</evidence>
<dbReference type="FunFam" id="2.70.150.10:FF:000016">
    <property type="entry name" value="Calcium-transporting P-type ATPase putative"/>
    <property type="match status" value="1"/>
</dbReference>
<feature type="transmembrane region" description="Helical" evidence="19">
    <location>
        <begin position="717"/>
        <end position="737"/>
    </location>
</feature>
<evidence type="ECO:0000256" key="16">
    <source>
        <dbReference type="ARBA" id="ARBA00023065"/>
    </source>
</evidence>
<name>A0A9X3TRI6_9BACL</name>
<evidence type="ECO:0000259" key="20">
    <source>
        <dbReference type="SMART" id="SM00831"/>
    </source>
</evidence>
<dbReference type="RefSeq" id="WP_035299256.1">
    <property type="nucleotide sequence ID" value="NZ_JAPYYP010000015.1"/>
</dbReference>
<dbReference type="GO" id="GO:0046872">
    <property type="term" value="F:metal ion binding"/>
    <property type="evidence" value="ECO:0007669"/>
    <property type="project" value="UniProtKB-KW"/>
</dbReference>
<comment type="similarity">
    <text evidence="2">Belongs to the cation transport ATPase (P-type) (TC 3.A.3) family. Type IIA subfamily.</text>
</comment>
<dbReference type="SUPFAM" id="SSF81665">
    <property type="entry name" value="Calcium ATPase, transmembrane domain M"/>
    <property type="match status" value="1"/>
</dbReference>
<feature type="transmembrane region" description="Helical" evidence="19">
    <location>
        <begin position="253"/>
        <end position="271"/>
    </location>
</feature>
<dbReference type="FunFam" id="3.40.50.1000:FF:000001">
    <property type="entry name" value="Phospholipid-transporting ATPase IC"/>
    <property type="match status" value="1"/>
</dbReference>
<evidence type="ECO:0000256" key="7">
    <source>
        <dbReference type="ARBA" id="ARBA00022568"/>
    </source>
</evidence>
<dbReference type="SUPFAM" id="SSF81660">
    <property type="entry name" value="Metal cation-transporting ATPase, ATP-binding domain N"/>
    <property type="match status" value="1"/>
</dbReference>
<keyword evidence="13" id="KW-0460">Magnesium</keyword>
<accession>A0A9X3TRI6</accession>
<evidence type="ECO:0000256" key="2">
    <source>
        <dbReference type="ARBA" id="ARBA00005675"/>
    </source>
</evidence>
<keyword evidence="9" id="KW-0479">Metal-binding</keyword>
<keyword evidence="10" id="KW-0547">Nucleotide-binding</keyword>
<dbReference type="InterPro" id="IPR008250">
    <property type="entry name" value="ATPase_P-typ_transduc_dom_A_sf"/>
</dbReference>
<evidence type="ECO:0000256" key="17">
    <source>
        <dbReference type="ARBA" id="ARBA00023136"/>
    </source>
</evidence>
<dbReference type="InterPro" id="IPR023298">
    <property type="entry name" value="ATPase_P-typ_TM_dom_sf"/>
</dbReference>
<evidence type="ECO:0000256" key="12">
    <source>
        <dbReference type="ARBA" id="ARBA00022840"/>
    </source>
</evidence>
<dbReference type="InterPro" id="IPR023214">
    <property type="entry name" value="HAD_sf"/>
</dbReference>
<feature type="domain" description="Cation-transporting P-type ATPase N-terminal" evidence="20">
    <location>
        <begin position="8"/>
        <end position="82"/>
    </location>
</feature>
<protein>
    <recommendedName>
        <fullName evidence="3">P-type Ca(2+) transporter</fullName>
        <ecNumber evidence="3">7.2.2.10</ecNumber>
    </recommendedName>
</protein>
<comment type="caution">
    <text evidence="21">The sequence shown here is derived from an EMBL/GenBank/DDBJ whole genome shotgun (WGS) entry which is preliminary data.</text>
</comment>
<feature type="transmembrane region" description="Helical" evidence="19">
    <location>
        <begin position="62"/>
        <end position="80"/>
    </location>
</feature>
<keyword evidence="17 19" id="KW-0472">Membrane</keyword>
<keyword evidence="6" id="KW-0597">Phosphoprotein</keyword>
<evidence type="ECO:0000256" key="5">
    <source>
        <dbReference type="ARBA" id="ARBA00022475"/>
    </source>
</evidence>
<dbReference type="InterPro" id="IPR044492">
    <property type="entry name" value="P_typ_ATPase_HD_dom"/>
</dbReference>
<dbReference type="PRINTS" id="PR00119">
    <property type="entry name" value="CATATPASE"/>
</dbReference>
<evidence type="ECO:0000256" key="10">
    <source>
        <dbReference type="ARBA" id="ARBA00022741"/>
    </source>
</evidence>
<dbReference type="GO" id="GO:0005388">
    <property type="term" value="F:P-type calcium transporter activity"/>
    <property type="evidence" value="ECO:0007669"/>
    <property type="project" value="UniProtKB-EC"/>
</dbReference>
<dbReference type="Gene3D" id="3.40.50.1000">
    <property type="entry name" value="HAD superfamily/HAD-like"/>
    <property type="match status" value="1"/>
</dbReference>
<dbReference type="InterPro" id="IPR006068">
    <property type="entry name" value="ATPase_P-typ_cation-transptr_C"/>
</dbReference>
<dbReference type="AlphaFoldDB" id="A0A9X3TRI6"/>
<keyword evidence="4" id="KW-0813">Transport</keyword>
<dbReference type="EC" id="7.2.2.10" evidence="3"/>
<proteinExistence type="inferred from homology"/>
<sequence length="932" mass="100791">MDTQPNQKWYMLASADVADVLDSDADRGLSQEEAERRLSRFGPNQLAETKRKPLFTVLIDQFKDFMVLILFVATLISYALGEYLDAITIIAIIFINGVLGFIQEAKAERSLQALKELASPMARVVRDGQVHMIPASRLVPGDLVMLEAGDRVPADMRLFAASRLEIEESALTGESVPAGKTAKTLSPAGGENIPLGDQKNLAFMGTMVTGGTGRGLVVSTGMGTEIGKIAHLMNAAEEMATPLQHRLEQMGKILVVVAVLLTLVVIGAGVWHGHELFTMFLAGVSLAVAAIPEGLPAIVTIALALGVQRMIRRNAIVRKLPSVETLGCASVICSDKTGTLTQNKMTVTRVWHSNTAYEVTGSGYEPEGAFLLGGRQVSPARDGGLSQILRIAERCNNARLSCEEETARKLLGIGKTVRRWQVVGDPTEGALKVLAAKGQGGGAERVKGGQQETRVEELPFDSERKMMSVVEKGADGGYSLLTKGAAEAVLARCSHILWNGEVQPLSASLRHQVLNQTEEMASQALRVLAFAYKTLQGYRPGHPSGALESGLVFVGLAGMIDPPREEVKPAIDLCHQAGIKTVMITGDHKVTAEAIARQIGLMRGYGQVMEGRELDGMSDEELAEIVERVAVYARVSPEHKLRIVRALQSKGHVVAMTGDGVNDAPAVKTADIGIAMGLTGTDVTKEAADLVLRDDNFATIVAAVEEGRNIYDNIRKFIRYLLASNVGEILVMFFAMLLGLPLPLVPIQILWVNLVTDGLPAMALGVDPPEADTMYQRPRHKQENIFGRGLGWKIISRGFLIGGMTLLSFWLTLRENANDLAHAQTVAFVTLVMAQLIHVFDCRSQYSVFHRNIFENKYLVWAVLSSVLLVLGVVYIDALQPVFKTTDLSFRDWALILVAAGVPTFVAGIGGALRSGRPRGTAERSSMRAVRS</sequence>
<evidence type="ECO:0000256" key="8">
    <source>
        <dbReference type="ARBA" id="ARBA00022692"/>
    </source>
</evidence>
<evidence type="ECO:0000256" key="11">
    <source>
        <dbReference type="ARBA" id="ARBA00022837"/>
    </source>
</evidence>
<reference evidence="21" key="1">
    <citation type="submission" date="2022-12" db="EMBL/GenBank/DDBJ databases">
        <title>Draft genome sequence of the thermophilic strain Brevibacillus thermoruber HT42, isolated from Los Humeros, Puebla, Mexico, with biotechnological potential.</title>
        <authorList>
            <person name="Lara Sanchez J."/>
            <person name="Solis Palacios R."/>
            <person name="Bustos Baena A.S."/>
            <person name="Ruz Baez A.E."/>
            <person name="Espinosa Luna G."/>
            <person name="Oliart Ros R.M."/>
        </authorList>
    </citation>
    <scope>NUCLEOTIDE SEQUENCE</scope>
    <source>
        <strain evidence="21">HT42</strain>
    </source>
</reference>
<dbReference type="GO" id="GO:0016887">
    <property type="term" value="F:ATP hydrolysis activity"/>
    <property type="evidence" value="ECO:0007669"/>
    <property type="project" value="InterPro"/>
</dbReference>
<dbReference type="GO" id="GO:0005886">
    <property type="term" value="C:plasma membrane"/>
    <property type="evidence" value="ECO:0007669"/>
    <property type="project" value="UniProtKB-SubCell"/>
</dbReference>
<feature type="transmembrane region" description="Helical" evidence="19">
    <location>
        <begin position="86"/>
        <end position="102"/>
    </location>
</feature>
<dbReference type="FunFam" id="1.20.1110.10:FF:000065">
    <property type="entry name" value="Sarcoplasmic/endoplasmic reticulum calcium ATPase 1"/>
    <property type="match status" value="1"/>
</dbReference>
<evidence type="ECO:0000256" key="14">
    <source>
        <dbReference type="ARBA" id="ARBA00022967"/>
    </source>
</evidence>
<comment type="catalytic activity">
    <reaction evidence="18">
        <text>Ca(2+)(in) + ATP + H2O = Ca(2+)(out) + ADP + phosphate + H(+)</text>
        <dbReference type="Rhea" id="RHEA:18105"/>
        <dbReference type="ChEBI" id="CHEBI:15377"/>
        <dbReference type="ChEBI" id="CHEBI:15378"/>
        <dbReference type="ChEBI" id="CHEBI:29108"/>
        <dbReference type="ChEBI" id="CHEBI:30616"/>
        <dbReference type="ChEBI" id="CHEBI:43474"/>
        <dbReference type="ChEBI" id="CHEBI:456216"/>
        <dbReference type="EC" id="7.2.2.10"/>
    </reaction>
</comment>
<dbReference type="InterPro" id="IPR005782">
    <property type="entry name" value="P-type_ATPase_IIA"/>
</dbReference>
<evidence type="ECO:0000256" key="18">
    <source>
        <dbReference type="ARBA" id="ARBA00048694"/>
    </source>
</evidence>
<dbReference type="InterPro" id="IPR036412">
    <property type="entry name" value="HAD-like_sf"/>
</dbReference>
<dbReference type="Pfam" id="PF00689">
    <property type="entry name" value="Cation_ATPase_C"/>
    <property type="match status" value="1"/>
</dbReference>
<dbReference type="Gene3D" id="2.70.150.10">
    <property type="entry name" value="Calcium-transporting ATPase, cytoplasmic transduction domain A"/>
    <property type="match status" value="1"/>
</dbReference>
<keyword evidence="7" id="KW-0109">Calcium transport</keyword>
<dbReference type="InterPro" id="IPR004014">
    <property type="entry name" value="ATPase_P-typ_cation-transptr_N"/>
</dbReference>
<keyword evidence="12" id="KW-0067">ATP-binding</keyword>
<dbReference type="PRINTS" id="PR00120">
    <property type="entry name" value="HATPASE"/>
</dbReference>
<evidence type="ECO:0000313" key="21">
    <source>
        <dbReference type="EMBL" id="MDA5109286.1"/>
    </source>
</evidence>
<evidence type="ECO:0000256" key="19">
    <source>
        <dbReference type="SAM" id="Phobius"/>
    </source>
</evidence>
<keyword evidence="15 19" id="KW-1133">Transmembrane helix</keyword>
<dbReference type="SFLD" id="SFLDG00002">
    <property type="entry name" value="C1.7:_P-type_atpase_like"/>
    <property type="match status" value="1"/>
</dbReference>